<comment type="caution">
    <text evidence="5">The sequence shown here is derived from an EMBL/GenBank/DDBJ whole genome shotgun (WGS) entry which is preliminary data.</text>
</comment>
<dbReference type="PANTHER" id="PTHR13259:SF1">
    <property type="entry name" value="BLADDER CANCER-ASSOCIATED PROTEIN"/>
    <property type="match status" value="1"/>
</dbReference>
<protein>
    <submittedName>
        <fullName evidence="5">Uncharacterized protein</fullName>
    </submittedName>
</protein>
<dbReference type="Proteomes" id="UP000807716">
    <property type="component" value="Unassembled WGS sequence"/>
</dbReference>
<keyword evidence="4" id="KW-0472">Membrane</keyword>
<evidence type="ECO:0000256" key="1">
    <source>
        <dbReference type="ARBA" id="ARBA00004370"/>
    </source>
</evidence>
<gene>
    <name evidence="5" type="ORF">DFQ27_000106</name>
</gene>
<evidence type="ECO:0000256" key="3">
    <source>
        <dbReference type="ARBA" id="ARBA00022989"/>
    </source>
</evidence>
<dbReference type="PANTHER" id="PTHR13259">
    <property type="entry name" value="BLADDER CANCER 10 KD PROTEIN HOMOLOG"/>
    <property type="match status" value="1"/>
</dbReference>
<dbReference type="InterPro" id="IPR009598">
    <property type="entry name" value="BCALP"/>
</dbReference>
<sequence>MPIFVILFTFSLYLEHRPCMYCIMTTVLLFTTTCYWGSDRCWFDHNSLHIFEIIRQKDGTPFSTFGLAMPSFLSPMDDALEGLMRVLGGGIPLAHVIRSTASSASSAAVKAASSVVEAVAGGAAS</sequence>
<dbReference type="AlphaFoldDB" id="A0A9P6UD31"/>
<comment type="subcellular location">
    <subcellularLocation>
        <location evidence="1">Membrane</location>
    </subcellularLocation>
</comment>
<keyword evidence="3" id="KW-1133">Transmembrane helix</keyword>
<dbReference type="Pfam" id="PF06726">
    <property type="entry name" value="BC10"/>
    <property type="match status" value="1"/>
</dbReference>
<organism evidence="5 6">
    <name type="scientific">Actinomortierella ambigua</name>
    <dbReference type="NCBI Taxonomy" id="1343610"/>
    <lineage>
        <taxon>Eukaryota</taxon>
        <taxon>Fungi</taxon>
        <taxon>Fungi incertae sedis</taxon>
        <taxon>Mucoromycota</taxon>
        <taxon>Mortierellomycotina</taxon>
        <taxon>Mortierellomycetes</taxon>
        <taxon>Mortierellales</taxon>
        <taxon>Mortierellaceae</taxon>
        <taxon>Actinomortierella</taxon>
    </lineage>
</organism>
<dbReference type="EMBL" id="JAAAJB010000010">
    <property type="protein sequence ID" value="KAG0270187.1"/>
    <property type="molecule type" value="Genomic_DNA"/>
</dbReference>
<proteinExistence type="predicted"/>
<keyword evidence="6" id="KW-1185">Reference proteome</keyword>
<name>A0A9P6UD31_9FUNG</name>
<keyword evidence="2" id="KW-0812">Transmembrane</keyword>
<evidence type="ECO:0000313" key="6">
    <source>
        <dbReference type="Proteomes" id="UP000807716"/>
    </source>
</evidence>
<evidence type="ECO:0000256" key="2">
    <source>
        <dbReference type="ARBA" id="ARBA00022692"/>
    </source>
</evidence>
<dbReference type="OrthoDB" id="5563033at2759"/>
<reference evidence="5" key="1">
    <citation type="journal article" date="2020" name="Fungal Divers.">
        <title>Resolving the Mortierellaceae phylogeny through synthesis of multi-gene phylogenetics and phylogenomics.</title>
        <authorList>
            <person name="Vandepol N."/>
            <person name="Liber J."/>
            <person name="Desiro A."/>
            <person name="Na H."/>
            <person name="Kennedy M."/>
            <person name="Barry K."/>
            <person name="Grigoriev I.V."/>
            <person name="Miller A.N."/>
            <person name="O'Donnell K."/>
            <person name="Stajich J.E."/>
            <person name="Bonito G."/>
        </authorList>
    </citation>
    <scope>NUCLEOTIDE SEQUENCE</scope>
    <source>
        <strain evidence="5">BC1065</strain>
    </source>
</reference>
<evidence type="ECO:0000256" key="4">
    <source>
        <dbReference type="ARBA" id="ARBA00023136"/>
    </source>
</evidence>
<accession>A0A9P6UD31</accession>
<dbReference type="GO" id="GO:0016020">
    <property type="term" value="C:membrane"/>
    <property type="evidence" value="ECO:0007669"/>
    <property type="project" value="UniProtKB-SubCell"/>
</dbReference>
<evidence type="ECO:0000313" key="5">
    <source>
        <dbReference type="EMBL" id="KAG0270187.1"/>
    </source>
</evidence>